<keyword evidence="3" id="KW-1185">Reference proteome</keyword>
<dbReference type="EMBL" id="LR828258">
    <property type="protein sequence ID" value="CAD0363743.1"/>
    <property type="molecule type" value="Genomic_DNA"/>
</dbReference>
<evidence type="ECO:0000313" key="2">
    <source>
        <dbReference type="EMBL" id="MDV7248560.1"/>
    </source>
</evidence>
<dbReference type="AlphaFoldDB" id="A0A6V7FJ21"/>
<evidence type="ECO:0000313" key="3">
    <source>
        <dbReference type="Proteomes" id="UP000515406"/>
    </source>
</evidence>
<protein>
    <submittedName>
        <fullName evidence="2">DUF5677 domain-containing protein</fullName>
    </submittedName>
</protein>
<evidence type="ECO:0000313" key="1">
    <source>
        <dbReference type="EMBL" id="CAD0363743.1"/>
    </source>
</evidence>
<dbReference type="Proteomes" id="UP000515406">
    <property type="component" value="Plasmid CFBP498_p224"/>
</dbReference>
<geneLocation type="plasmid" evidence="1 3">
    <name>CFBP498_p224</name>
</geneLocation>
<dbReference type="InterPro" id="IPR043733">
    <property type="entry name" value="DUF5677"/>
</dbReference>
<name>A0A6V7FJ21_9XANT</name>
<keyword evidence="1" id="KW-0614">Plasmid</keyword>
<dbReference type="Proteomes" id="UP001187425">
    <property type="component" value="Unassembled WGS sequence"/>
</dbReference>
<organism evidence="1 3">
    <name type="scientific">Xanthomonas hortorum pv. vitians</name>
    <dbReference type="NCBI Taxonomy" id="83224"/>
    <lineage>
        <taxon>Bacteria</taxon>
        <taxon>Pseudomonadati</taxon>
        <taxon>Pseudomonadota</taxon>
        <taxon>Gammaproteobacteria</taxon>
        <taxon>Lysobacterales</taxon>
        <taxon>Lysobacteraceae</taxon>
        <taxon>Xanthomonas</taxon>
    </lineage>
</organism>
<reference evidence="1 3" key="1">
    <citation type="submission" date="2020-07" db="EMBL/GenBank/DDBJ databases">
        <authorList>
            <person name="Pothier F. J."/>
        </authorList>
    </citation>
    <scope>NUCLEOTIDE SEQUENCE [LARGE SCALE GENOMIC DNA]</scope>
    <source>
        <strain evidence="1 3">CFBP 498</strain>
        <plasmid evidence="1 3">CFBP498_p224</plasmid>
    </source>
</reference>
<dbReference type="EMBL" id="JAWMQI010000027">
    <property type="protein sequence ID" value="MDV7248560.1"/>
    <property type="molecule type" value="Genomic_DNA"/>
</dbReference>
<evidence type="ECO:0000313" key="4">
    <source>
        <dbReference type="Proteomes" id="UP001187425"/>
    </source>
</evidence>
<gene>
    <name evidence="1" type="ORF">CFBP498_49340</name>
    <name evidence="2" type="ORF">R4K57_09100</name>
</gene>
<dbReference type="Pfam" id="PF18928">
    <property type="entry name" value="DUF5677"/>
    <property type="match status" value="1"/>
</dbReference>
<accession>A0A6V7FJ21</accession>
<sequence length="208" mass="23066">MSLDKADLVVRKAEAQFKELAPQVGEDQELALQFWAKLIANSKVVVSLASAHHGSPAAMVHRVSIEHFAYMYGLVNGVITVEGAEQQFKSDIHKNAKGLDSAQRRDDRAGRDVLTQENRQHIAEFLGNTDNQVADPGISVYNILGALDLDFVYTIYRLYSVNASHANVFSCRWNPTETEIMMLLDNVKDLLEIAGLVWRKGVGNSQPA</sequence>
<proteinExistence type="predicted"/>
<reference evidence="2 4" key="2">
    <citation type="submission" date="2023-10" db="EMBL/GenBank/DDBJ databases">
        <title>A new tool for lettuce pathogen research.</title>
        <authorList>
            <person name="Horton K.N."/>
            <person name="Cseke L.J."/>
            <person name="Badiwe M."/>
            <person name="Tesfaye D."/>
            <person name="Klein A."/>
            <person name="Su J."/>
            <person name="Potnis N."/>
            <person name="Gassmann W."/>
        </authorList>
    </citation>
    <scope>NUCLEOTIDE SEQUENCE [LARGE SCALE GENOMIC DNA]</scope>
    <source>
        <strain evidence="2 4">JSKH1901</strain>
    </source>
</reference>
<dbReference type="RefSeq" id="WP_180313952.1">
    <property type="nucleotide sequence ID" value="NZ_JAVTRY010000034.1"/>
</dbReference>
<dbReference type="EMBL" id="LR828258">
    <property type="protein sequence ID" value="CAD0363741.1"/>
    <property type="molecule type" value="Genomic_DNA"/>
</dbReference>